<accession>A0A6A6E9M8</accession>
<dbReference type="AlphaFoldDB" id="A0A6A6E9M8"/>
<dbReference type="EMBL" id="ML994626">
    <property type="protein sequence ID" value="KAF2187843.1"/>
    <property type="molecule type" value="Genomic_DNA"/>
</dbReference>
<evidence type="ECO:0000256" key="1">
    <source>
        <dbReference type="SAM" id="MobiDB-lite"/>
    </source>
</evidence>
<evidence type="ECO:0000313" key="3">
    <source>
        <dbReference type="Proteomes" id="UP000800200"/>
    </source>
</evidence>
<proteinExistence type="predicted"/>
<gene>
    <name evidence="2" type="ORF">K469DRAFT_704805</name>
</gene>
<reference evidence="2" key="1">
    <citation type="journal article" date="2020" name="Stud. Mycol.">
        <title>101 Dothideomycetes genomes: a test case for predicting lifestyles and emergence of pathogens.</title>
        <authorList>
            <person name="Haridas S."/>
            <person name="Albert R."/>
            <person name="Binder M."/>
            <person name="Bloem J."/>
            <person name="Labutti K."/>
            <person name="Salamov A."/>
            <person name="Andreopoulos B."/>
            <person name="Baker S."/>
            <person name="Barry K."/>
            <person name="Bills G."/>
            <person name="Bluhm B."/>
            <person name="Cannon C."/>
            <person name="Castanera R."/>
            <person name="Culley D."/>
            <person name="Daum C."/>
            <person name="Ezra D."/>
            <person name="Gonzalez J."/>
            <person name="Henrissat B."/>
            <person name="Kuo A."/>
            <person name="Liang C."/>
            <person name="Lipzen A."/>
            <person name="Lutzoni F."/>
            <person name="Magnuson J."/>
            <person name="Mondo S."/>
            <person name="Nolan M."/>
            <person name="Ohm R."/>
            <person name="Pangilinan J."/>
            <person name="Park H.-J."/>
            <person name="Ramirez L."/>
            <person name="Alfaro M."/>
            <person name="Sun H."/>
            <person name="Tritt A."/>
            <person name="Yoshinaga Y."/>
            <person name="Zwiers L.-H."/>
            <person name="Turgeon B."/>
            <person name="Goodwin S."/>
            <person name="Spatafora J."/>
            <person name="Crous P."/>
            <person name="Grigoriev I."/>
        </authorList>
    </citation>
    <scope>NUCLEOTIDE SEQUENCE</scope>
    <source>
        <strain evidence="2">CBS 207.26</strain>
    </source>
</reference>
<evidence type="ECO:0000313" key="2">
    <source>
        <dbReference type="EMBL" id="KAF2187843.1"/>
    </source>
</evidence>
<organism evidence="2 3">
    <name type="scientific">Zopfia rhizophila CBS 207.26</name>
    <dbReference type="NCBI Taxonomy" id="1314779"/>
    <lineage>
        <taxon>Eukaryota</taxon>
        <taxon>Fungi</taxon>
        <taxon>Dikarya</taxon>
        <taxon>Ascomycota</taxon>
        <taxon>Pezizomycotina</taxon>
        <taxon>Dothideomycetes</taxon>
        <taxon>Dothideomycetes incertae sedis</taxon>
        <taxon>Zopfiaceae</taxon>
        <taxon>Zopfia</taxon>
    </lineage>
</organism>
<protein>
    <submittedName>
        <fullName evidence="2">Uncharacterized protein</fullName>
    </submittedName>
</protein>
<dbReference type="Proteomes" id="UP000800200">
    <property type="component" value="Unassembled WGS sequence"/>
</dbReference>
<name>A0A6A6E9M8_9PEZI</name>
<keyword evidence="3" id="KW-1185">Reference proteome</keyword>
<feature type="region of interest" description="Disordered" evidence="1">
    <location>
        <begin position="1"/>
        <end position="31"/>
    </location>
</feature>
<sequence length="177" mass="18991">MNAPMPTPTRKAKAGIPTPMPNFAPVERPPFEDVVPRGLEVEGEEKLVSSTEFDAPAVAVAPLEGTELGRAVDVVTADTEAGNTTGIALLTSAGSATYHSGVRPSLRDDMRSDDSASGFVIASERTDGGIAVARTDSTEEERAESRVSSRFAFSMCDARIESMQWKRSKNCMKHCER</sequence>